<proteinExistence type="inferred from homology"/>
<name>A0ABV6PCG1_9MICC</name>
<dbReference type="InterPro" id="IPR011008">
    <property type="entry name" value="Dimeric_a/b-barrel"/>
</dbReference>
<dbReference type="InterPro" id="IPR005545">
    <property type="entry name" value="YCII"/>
</dbReference>
<evidence type="ECO:0000313" key="3">
    <source>
        <dbReference type="EMBL" id="MFC0582809.1"/>
    </source>
</evidence>
<gene>
    <name evidence="3" type="ORF">ACFFFR_10545</name>
</gene>
<dbReference type="PANTHER" id="PTHR37828:SF1">
    <property type="entry name" value="YCII-RELATED DOMAIN-CONTAINING PROTEIN"/>
    <property type="match status" value="1"/>
</dbReference>
<feature type="domain" description="YCII-related" evidence="2">
    <location>
        <begin position="2"/>
        <end position="86"/>
    </location>
</feature>
<accession>A0ABV6PCG1</accession>
<dbReference type="RefSeq" id="WP_377460264.1">
    <property type="nucleotide sequence ID" value="NZ_JBHLUB010000032.1"/>
</dbReference>
<comment type="caution">
    <text evidence="3">The sequence shown here is derived from an EMBL/GenBank/DDBJ whole genome shotgun (WGS) entry which is preliminary data.</text>
</comment>
<evidence type="ECO:0000256" key="1">
    <source>
        <dbReference type="ARBA" id="ARBA00007689"/>
    </source>
</evidence>
<comment type="similarity">
    <text evidence="1">Belongs to the YciI family.</text>
</comment>
<sequence>MPVFAVQYTYGNDIEKIEKFRPEHVDFLSELHATGTLLVSGPWSVPNTGALLLIKAEDVDAAKGIMDQDPFARENIVAERSINQWNVFFGFLPGADVE</sequence>
<evidence type="ECO:0000313" key="4">
    <source>
        <dbReference type="Proteomes" id="UP001589862"/>
    </source>
</evidence>
<keyword evidence="4" id="KW-1185">Reference proteome</keyword>
<dbReference type="PANTHER" id="PTHR37828">
    <property type="entry name" value="GSR2449 PROTEIN"/>
    <property type="match status" value="1"/>
</dbReference>
<dbReference type="Gene3D" id="3.30.70.1060">
    <property type="entry name" value="Dimeric alpha+beta barrel"/>
    <property type="match status" value="1"/>
</dbReference>
<evidence type="ECO:0000259" key="2">
    <source>
        <dbReference type="Pfam" id="PF03795"/>
    </source>
</evidence>
<dbReference type="Proteomes" id="UP001589862">
    <property type="component" value="Unassembled WGS sequence"/>
</dbReference>
<protein>
    <submittedName>
        <fullName evidence="3">YciI family protein</fullName>
    </submittedName>
</protein>
<reference evidence="3 4" key="1">
    <citation type="submission" date="2024-09" db="EMBL/GenBank/DDBJ databases">
        <authorList>
            <person name="Sun Q."/>
            <person name="Mori K."/>
        </authorList>
    </citation>
    <scope>NUCLEOTIDE SEQUENCE [LARGE SCALE GENOMIC DNA]</scope>
    <source>
        <strain evidence="3 4">NCAIM B.02604</strain>
    </source>
</reference>
<organism evidence="3 4">
    <name type="scientific">Micrococcoides hystricis</name>
    <dbReference type="NCBI Taxonomy" id="1572761"/>
    <lineage>
        <taxon>Bacteria</taxon>
        <taxon>Bacillati</taxon>
        <taxon>Actinomycetota</taxon>
        <taxon>Actinomycetes</taxon>
        <taxon>Micrococcales</taxon>
        <taxon>Micrococcaceae</taxon>
        <taxon>Micrococcoides</taxon>
    </lineage>
</organism>
<dbReference type="Pfam" id="PF03795">
    <property type="entry name" value="YCII"/>
    <property type="match status" value="1"/>
</dbReference>
<dbReference type="SUPFAM" id="SSF54909">
    <property type="entry name" value="Dimeric alpha+beta barrel"/>
    <property type="match status" value="1"/>
</dbReference>
<dbReference type="EMBL" id="JBHLUB010000032">
    <property type="protein sequence ID" value="MFC0582809.1"/>
    <property type="molecule type" value="Genomic_DNA"/>
</dbReference>